<dbReference type="InterPro" id="IPR013783">
    <property type="entry name" value="Ig-like_fold"/>
</dbReference>
<dbReference type="Gene3D" id="3.20.20.80">
    <property type="entry name" value="Glycosidases"/>
    <property type="match status" value="1"/>
</dbReference>
<evidence type="ECO:0000313" key="9">
    <source>
        <dbReference type="Proteomes" id="UP000281955"/>
    </source>
</evidence>
<dbReference type="PRINTS" id="PR00132">
    <property type="entry name" value="GLHYDRLASE2"/>
</dbReference>
<dbReference type="EMBL" id="RBWV01000010">
    <property type="protein sequence ID" value="RKS77402.1"/>
    <property type="molecule type" value="Genomic_DNA"/>
</dbReference>
<dbReference type="Gene3D" id="2.70.98.10">
    <property type="match status" value="1"/>
</dbReference>
<accession>A0A420XRC6</accession>
<gene>
    <name evidence="8" type="ORF">CLV35_1088</name>
</gene>
<reference evidence="8 9" key="1">
    <citation type="submission" date="2018-10" db="EMBL/GenBank/DDBJ databases">
        <title>Genomic Encyclopedia of Archaeal and Bacterial Type Strains, Phase II (KMG-II): from individual species to whole genera.</title>
        <authorList>
            <person name="Goeker M."/>
        </authorList>
    </citation>
    <scope>NUCLEOTIDE SEQUENCE [LARGE SCALE GENOMIC DNA]</scope>
    <source>
        <strain evidence="8 9">RP-AC37</strain>
    </source>
</reference>
<dbReference type="Proteomes" id="UP000281955">
    <property type="component" value="Unassembled WGS sequence"/>
</dbReference>
<comment type="caution">
    <text evidence="8">The sequence shown here is derived from an EMBL/GenBank/DDBJ whole genome shotgun (WGS) entry which is preliminary data.</text>
</comment>
<feature type="domain" description="Beta galactosidase small chain/" evidence="7">
    <location>
        <begin position="693"/>
        <end position="957"/>
    </location>
</feature>
<evidence type="ECO:0000256" key="5">
    <source>
        <dbReference type="ARBA" id="ARBA00023295"/>
    </source>
</evidence>
<evidence type="ECO:0000256" key="4">
    <source>
        <dbReference type="ARBA" id="ARBA00022801"/>
    </source>
</evidence>
<dbReference type="InterPro" id="IPR006101">
    <property type="entry name" value="Glyco_hydro_2"/>
</dbReference>
<dbReference type="SUPFAM" id="SSF49785">
    <property type="entry name" value="Galactose-binding domain-like"/>
    <property type="match status" value="1"/>
</dbReference>
<dbReference type="Pfam" id="PF02837">
    <property type="entry name" value="Glyco_hydro_2_N"/>
    <property type="match status" value="1"/>
</dbReference>
<dbReference type="SUPFAM" id="SSF51445">
    <property type="entry name" value="(Trans)glycosidases"/>
    <property type="match status" value="1"/>
</dbReference>
<protein>
    <recommendedName>
        <fullName evidence="3">beta-galactosidase</fullName>
        <ecNumber evidence="3">3.2.1.23</ecNumber>
    </recommendedName>
    <alternativeName>
        <fullName evidence="6">Lactase</fullName>
    </alternativeName>
</protein>
<dbReference type="InterPro" id="IPR014718">
    <property type="entry name" value="GH-type_carb-bd"/>
</dbReference>
<evidence type="ECO:0000259" key="7">
    <source>
        <dbReference type="SMART" id="SM01038"/>
    </source>
</evidence>
<dbReference type="Pfam" id="PF16353">
    <property type="entry name" value="LacZ_4"/>
    <property type="match status" value="1"/>
</dbReference>
<dbReference type="Pfam" id="PF02929">
    <property type="entry name" value="Bgal_small_N"/>
    <property type="match status" value="1"/>
</dbReference>
<evidence type="ECO:0000313" key="8">
    <source>
        <dbReference type="EMBL" id="RKS77402.1"/>
    </source>
</evidence>
<dbReference type="EC" id="3.2.1.23" evidence="3"/>
<evidence type="ECO:0000256" key="2">
    <source>
        <dbReference type="ARBA" id="ARBA00007401"/>
    </source>
</evidence>
<proteinExistence type="inferred from homology"/>
<dbReference type="InterPro" id="IPR006104">
    <property type="entry name" value="Glyco_hydro_2_N"/>
</dbReference>
<dbReference type="PANTHER" id="PTHR46323:SF2">
    <property type="entry name" value="BETA-GALACTOSIDASE"/>
    <property type="match status" value="1"/>
</dbReference>
<dbReference type="GO" id="GO:0009341">
    <property type="term" value="C:beta-galactosidase complex"/>
    <property type="evidence" value="ECO:0007669"/>
    <property type="project" value="InterPro"/>
</dbReference>
<dbReference type="InterPro" id="IPR023230">
    <property type="entry name" value="Glyco_hydro_2_CS"/>
</dbReference>
<keyword evidence="5" id="KW-0326">Glycosidase</keyword>
<dbReference type="Gene3D" id="2.60.120.260">
    <property type="entry name" value="Galactose-binding domain-like"/>
    <property type="match status" value="1"/>
</dbReference>
<dbReference type="SUPFAM" id="SSF74650">
    <property type="entry name" value="Galactose mutarotase-like"/>
    <property type="match status" value="1"/>
</dbReference>
<dbReference type="GO" id="GO:0030246">
    <property type="term" value="F:carbohydrate binding"/>
    <property type="evidence" value="ECO:0007669"/>
    <property type="project" value="InterPro"/>
</dbReference>
<dbReference type="Gene3D" id="2.60.40.10">
    <property type="entry name" value="Immunoglobulins"/>
    <property type="match status" value="2"/>
</dbReference>
<keyword evidence="4" id="KW-0378">Hydrolase</keyword>
<dbReference type="InParanoid" id="A0A420XRC6"/>
<dbReference type="GO" id="GO:0004565">
    <property type="term" value="F:beta-galactosidase activity"/>
    <property type="evidence" value="ECO:0007669"/>
    <property type="project" value="UniProtKB-EC"/>
</dbReference>
<evidence type="ECO:0000256" key="3">
    <source>
        <dbReference type="ARBA" id="ARBA00012756"/>
    </source>
</evidence>
<comment type="similarity">
    <text evidence="2">Belongs to the glycosyl hydrolase 2 family.</text>
</comment>
<sequence>MSPIDRIRSYAPGAGRLPARASLPSDAPRISLDGEWAFRLHPAVPATDEVPDPSTGEGWGAIAVPGMWQLQGHGSPAYTNVRFPFPVEPPVVPDANPTGDYVRTVTVPEEWVGQEAVLRFEGADAHLTVWVNGELLGWSTGSRLAAEFAVGHLLVAGENVVVARVSQWAASSYLEDQDMWWMSGLFRSVSLQLRPAGGIDDVFVHADYDETTGGGRLLVEAAPLARISVEELGLADVPAGTAVEIASVEPWSAEVPRLYEVVVATDSETVTLRVGFRSVRIDGDVLKVNGRPVLLRGVNRHEWHPDTGRAVDADTMLRDVLLMKTHNINAVRTSHYPPHPDFVRLCDEYGLYVVLENDLETHGFEPNGWRQNPSDDLRWRDAYLDRMTRTLERDKNSPSVILWSLGNESGHGRNLAAMAEWIHRRDPSRPVHYEGDWDSGYVDVYSRMYATHAEVDAIGRHEEPLTVDPALDAHRRSIPFVQCEYAHAMGNGPGGLTEYQQLFEAYDRCCGGFVWEWIDHGIRQRTPDGTEFFAYGGDFGEPLHDSNFVADGLVLPDRTPSPGLLEFKKVVEPVRTAIDAGTRQVVVTNLHEVRTTAYLSFGWSTSEGGEATGAGTLDVPEVGPGESVTVALPPLPAATADAEVTVSAVLAADEPWAPAGHEVSWGQAEYASRPPVDVLAFATPARVDGDSYAVGPARFDRGTGRLRSLGGVEVLDAPALVVWRAPTDNDMGYHGPNQLAVEWRALGLDRMVRRLELVEEQSAGLRLRERYAPAAADVALLVTQSWSGTGDALRLRVDVEPEGGWPVVLPRLGLRFSLPAAVSDVSWSGLGPGESYPDSVRAARLGRWSSSVDGLQTPYVMPQENGHRSGVRWAELTGGGTAGLRVEGSPEFGLTVRRWTSEQLTAARHTPDLVPGDRVWVELDLAQSGLGSASCGPGVLPAYQLPAQPRSLTLRFSTV</sequence>
<dbReference type="InterPro" id="IPR008979">
    <property type="entry name" value="Galactose-bd-like_sf"/>
</dbReference>
<comment type="catalytic activity">
    <reaction evidence="1">
        <text>Hydrolysis of terminal non-reducing beta-D-galactose residues in beta-D-galactosides.</text>
        <dbReference type="EC" id="3.2.1.23"/>
    </reaction>
</comment>
<dbReference type="SMART" id="SM01038">
    <property type="entry name" value="Bgal_small_N"/>
    <property type="match status" value="1"/>
</dbReference>
<organism evidence="8 9">
    <name type="scientific">Motilibacter peucedani</name>
    <dbReference type="NCBI Taxonomy" id="598650"/>
    <lineage>
        <taxon>Bacteria</taxon>
        <taxon>Bacillati</taxon>
        <taxon>Actinomycetota</taxon>
        <taxon>Actinomycetes</taxon>
        <taxon>Motilibacterales</taxon>
        <taxon>Motilibacteraceae</taxon>
        <taxon>Motilibacter</taxon>
    </lineage>
</organism>
<name>A0A420XRC6_9ACTN</name>
<dbReference type="InterPro" id="IPR011013">
    <property type="entry name" value="Gal_mutarotase_sf_dom"/>
</dbReference>
<dbReference type="InterPro" id="IPR004199">
    <property type="entry name" value="B-gal_small/dom_5"/>
</dbReference>
<dbReference type="SUPFAM" id="SSF49303">
    <property type="entry name" value="beta-Galactosidase/glucuronidase domain"/>
    <property type="match status" value="2"/>
</dbReference>
<dbReference type="InterPro" id="IPR032312">
    <property type="entry name" value="LacZ_4"/>
</dbReference>
<keyword evidence="9" id="KW-1185">Reference proteome</keyword>
<dbReference type="Pfam" id="PF02836">
    <property type="entry name" value="Glyco_hydro_2_C"/>
    <property type="match status" value="1"/>
</dbReference>
<dbReference type="InterPro" id="IPR050347">
    <property type="entry name" value="Bact_Beta-galactosidase"/>
</dbReference>
<dbReference type="PANTHER" id="PTHR46323">
    <property type="entry name" value="BETA-GALACTOSIDASE"/>
    <property type="match status" value="1"/>
</dbReference>
<evidence type="ECO:0000256" key="6">
    <source>
        <dbReference type="ARBA" id="ARBA00032230"/>
    </source>
</evidence>
<dbReference type="PROSITE" id="PS00719">
    <property type="entry name" value="GLYCOSYL_HYDROL_F2_1"/>
    <property type="match status" value="1"/>
</dbReference>
<dbReference type="InterPro" id="IPR017853">
    <property type="entry name" value="GH"/>
</dbReference>
<evidence type="ECO:0000256" key="1">
    <source>
        <dbReference type="ARBA" id="ARBA00001412"/>
    </source>
</evidence>
<dbReference type="GO" id="GO:0005990">
    <property type="term" value="P:lactose catabolic process"/>
    <property type="evidence" value="ECO:0007669"/>
    <property type="project" value="TreeGrafter"/>
</dbReference>
<dbReference type="InterPro" id="IPR006103">
    <property type="entry name" value="Glyco_hydro_2_cat"/>
</dbReference>
<dbReference type="AlphaFoldDB" id="A0A420XRC6"/>
<dbReference type="InterPro" id="IPR036156">
    <property type="entry name" value="Beta-gal/glucu_dom_sf"/>
</dbReference>